<evidence type="ECO:0000313" key="2">
    <source>
        <dbReference type="Proteomes" id="UP000534426"/>
    </source>
</evidence>
<feature type="non-terminal residue" evidence="1">
    <location>
        <position position="186"/>
    </location>
</feature>
<dbReference type="EMBL" id="VWPW01005265">
    <property type="protein sequence ID" value="NWJ00410.1"/>
    <property type="molecule type" value="Genomic_DNA"/>
</dbReference>
<sequence length="186" mass="21661">MKDVQDLAKVFIETTEKAMALEKLWEEDSKFSEFSFFEYFLHIKVNLNEAEEMISRIENLYKQPHFWDLLHSLPRLKLSSFYTEDELDVIAQFLKAIENTFASLEDLAGMPLGQSFYETVKRAVNLTAALVHFLQDRGLEGFQHNISLGGMLWDPHVVRVELKSRFGLDDLRIEKLLNYASQLPEV</sequence>
<evidence type="ECO:0000313" key="1">
    <source>
        <dbReference type="EMBL" id="NWJ00410.1"/>
    </source>
</evidence>
<protein>
    <submittedName>
        <fullName evidence="1">ABCAD protein</fullName>
    </submittedName>
</protein>
<gene>
    <name evidence="1" type="primary">Abca13_0</name>
    <name evidence="1" type="ORF">CRYUND_R06370</name>
</gene>
<accession>A0A7K4L7P8</accession>
<feature type="non-terminal residue" evidence="1">
    <location>
        <position position="1"/>
    </location>
</feature>
<dbReference type="AlphaFoldDB" id="A0A7K4L7P8"/>
<proteinExistence type="predicted"/>
<dbReference type="Proteomes" id="UP000534426">
    <property type="component" value="Unassembled WGS sequence"/>
</dbReference>
<organism evidence="1 2">
    <name type="scientific">Crypturellus undulatus</name>
    <dbReference type="NCBI Taxonomy" id="48396"/>
    <lineage>
        <taxon>Eukaryota</taxon>
        <taxon>Metazoa</taxon>
        <taxon>Chordata</taxon>
        <taxon>Craniata</taxon>
        <taxon>Vertebrata</taxon>
        <taxon>Euteleostomi</taxon>
        <taxon>Archelosauria</taxon>
        <taxon>Archosauria</taxon>
        <taxon>Dinosauria</taxon>
        <taxon>Saurischia</taxon>
        <taxon>Theropoda</taxon>
        <taxon>Coelurosauria</taxon>
        <taxon>Aves</taxon>
        <taxon>Palaeognathae</taxon>
        <taxon>Tinamiformes</taxon>
        <taxon>Tinamidae</taxon>
        <taxon>Crypturellus</taxon>
    </lineage>
</organism>
<name>A0A7K4L7P8_9AVES</name>
<keyword evidence="2" id="KW-1185">Reference proteome</keyword>
<reference evidence="1 2" key="1">
    <citation type="submission" date="2019-09" db="EMBL/GenBank/DDBJ databases">
        <title>Bird 10,000 Genomes (B10K) Project - Family phase.</title>
        <authorList>
            <person name="Zhang G."/>
        </authorList>
    </citation>
    <scope>NUCLEOTIDE SEQUENCE [LARGE SCALE GENOMIC DNA]</scope>
    <source>
        <strain evidence="1">B10K-MSB-37135</strain>
        <tissue evidence="1">Heart</tissue>
    </source>
</reference>
<comment type="caution">
    <text evidence="1">The sequence shown here is derived from an EMBL/GenBank/DDBJ whole genome shotgun (WGS) entry which is preliminary data.</text>
</comment>